<dbReference type="PANTHER" id="PTHR30146:SF149">
    <property type="entry name" value="HTH-TYPE TRANSCRIPTIONAL REGULATOR EBGR"/>
    <property type="match status" value="1"/>
</dbReference>
<dbReference type="Pfam" id="PF13377">
    <property type="entry name" value="Peripla_BP_3"/>
    <property type="match status" value="1"/>
</dbReference>
<evidence type="ECO:0000256" key="2">
    <source>
        <dbReference type="ARBA" id="ARBA00023125"/>
    </source>
</evidence>
<feature type="domain" description="HTH lacI-type" evidence="4">
    <location>
        <begin position="2"/>
        <end position="48"/>
    </location>
</feature>
<dbReference type="Gene3D" id="3.40.50.2300">
    <property type="match status" value="2"/>
</dbReference>
<evidence type="ECO:0000256" key="3">
    <source>
        <dbReference type="ARBA" id="ARBA00023163"/>
    </source>
</evidence>
<organism evidence="5 6">
    <name type="scientific">Longibaculum muris</name>
    <dbReference type="NCBI Taxonomy" id="1796628"/>
    <lineage>
        <taxon>Bacteria</taxon>
        <taxon>Bacillati</taxon>
        <taxon>Bacillota</taxon>
        <taxon>Erysipelotrichia</taxon>
        <taxon>Erysipelotrichales</taxon>
        <taxon>Coprobacillaceae</taxon>
        <taxon>Longibaculum</taxon>
    </lineage>
</organism>
<dbReference type="EMBL" id="SMCQ01000024">
    <property type="protein sequence ID" value="TCV93128.1"/>
    <property type="molecule type" value="Genomic_DNA"/>
</dbReference>
<dbReference type="PANTHER" id="PTHR30146">
    <property type="entry name" value="LACI-RELATED TRANSCRIPTIONAL REPRESSOR"/>
    <property type="match status" value="1"/>
</dbReference>
<accession>A0A4R3YNM8</accession>
<dbReference type="InterPro" id="IPR046335">
    <property type="entry name" value="LacI/GalR-like_sensor"/>
</dbReference>
<evidence type="ECO:0000313" key="5">
    <source>
        <dbReference type="EMBL" id="TCV93128.1"/>
    </source>
</evidence>
<dbReference type="Gene3D" id="1.10.260.40">
    <property type="entry name" value="lambda repressor-like DNA-binding domains"/>
    <property type="match status" value="1"/>
</dbReference>
<dbReference type="CDD" id="cd01544">
    <property type="entry name" value="PBP1_GalR"/>
    <property type="match status" value="1"/>
</dbReference>
<dbReference type="GO" id="GO:0003700">
    <property type="term" value="F:DNA-binding transcription factor activity"/>
    <property type="evidence" value="ECO:0007669"/>
    <property type="project" value="TreeGrafter"/>
</dbReference>
<sequence>MATIKDIAKLAGVSSASVSRILNNDMSLNVPLETRQKVFDAAKQLGYVKKKRKFDETVMTIGIIQWLSPIQETEDPYYLSIRQGVEEFCFQNKIVIKRAFRTDIDYLASLEGIEGLVCIGKYSHKDMDIFKKICPNLIFLDMNIDPIHECSIVLDFKNAMKCVIEYLVSFQHKSIGYLGGKEYTDSELYPDVRKKYFIRFCEENNIKYQPYIKEDAFSIESGFTMMNDLIQAQQVPSAIFAASDPIAIGALRALHQNGMKVPQDVSIIGFDNIDTANYTSPPLTTIFAPTFDMGYMGARMLFDAFKRNENISPVRIQLPCFLIERESCTKRD</sequence>
<keyword evidence="3" id="KW-0804">Transcription</keyword>
<comment type="caution">
    <text evidence="5">The sequence shown here is derived from an EMBL/GenBank/DDBJ whole genome shotgun (WGS) entry which is preliminary data.</text>
</comment>
<dbReference type="Proteomes" id="UP000295515">
    <property type="component" value="Unassembled WGS sequence"/>
</dbReference>
<evidence type="ECO:0000259" key="4">
    <source>
        <dbReference type="PROSITE" id="PS50932"/>
    </source>
</evidence>
<dbReference type="GeneID" id="98916399"/>
<dbReference type="SUPFAM" id="SSF53822">
    <property type="entry name" value="Periplasmic binding protein-like I"/>
    <property type="match status" value="1"/>
</dbReference>
<name>A0A4R3YNM8_9FIRM</name>
<dbReference type="PROSITE" id="PS00356">
    <property type="entry name" value="HTH_LACI_1"/>
    <property type="match status" value="1"/>
</dbReference>
<dbReference type="RefSeq" id="WP_066444566.1">
    <property type="nucleotide sequence ID" value="NZ_JANKBF010000021.1"/>
</dbReference>
<evidence type="ECO:0000256" key="1">
    <source>
        <dbReference type="ARBA" id="ARBA00023015"/>
    </source>
</evidence>
<dbReference type="Pfam" id="PF00356">
    <property type="entry name" value="LacI"/>
    <property type="match status" value="1"/>
</dbReference>
<dbReference type="SUPFAM" id="SSF47413">
    <property type="entry name" value="lambda repressor-like DNA-binding domains"/>
    <property type="match status" value="1"/>
</dbReference>
<keyword evidence="1" id="KW-0805">Transcription regulation</keyword>
<evidence type="ECO:0000313" key="6">
    <source>
        <dbReference type="Proteomes" id="UP000295515"/>
    </source>
</evidence>
<keyword evidence="6" id="KW-1185">Reference proteome</keyword>
<reference evidence="5 6" key="1">
    <citation type="submission" date="2019-03" db="EMBL/GenBank/DDBJ databases">
        <title>Genomic Encyclopedia of Type Strains, Phase IV (KMG-IV): sequencing the most valuable type-strain genomes for metagenomic binning, comparative biology and taxonomic classification.</title>
        <authorList>
            <person name="Goeker M."/>
        </authorList>
    </citation>
    <scope>NUCLEOTIDE SEQUENCE [LARGE SCALE GENOMIC DNA]</scope>
    <source>
        <strain evidence="5 6">DSM 29487</strain>
    </source>
</reference>
<dbReference type="InterPro" id="IPR010982">
    <property type="entry name" value="Lambda_DNA-bd_dom_sf"/>
</dbReference>
<dbReference type="AlphaFoldDB" id="A0A4R3YNM8"/>
<proteinExistence type="predicted"/>
<protein>
    <submittedName>
        <fullName evidence="5">LacI family transcriptional regulator</fullName>
    </submittedName>
</protein>
<dbReference type="GO" id="GO:0000976">
    <property type="term" value="F:transcription cis-regulatory region binding"/>
    <property type="evidence" value="ECO:0007669"/>
    <property type="project" value="TreeGrafter"/>
</dbReference>
<dbReference type="InterPro" id="IPR028082">
    <property type="entry name" value="Peripla_BP_I"/>
</dbReference>
<dbReference type="SMART" id="SM00354">
    <property type="entry name" value="HTH_LACI"/>
    <property type="match status" value="1"/>
</dbReference>
<dbReference type="PROSITE" id="PS50932">
    <property type="entry name" value="HTH_LACI_2"/>
    <property type="match status" value="1"/>
</dbReference>
<keyword evidence="2" id="KW-0238">DNA-binding</keyword>
<dbReference type="CDD" id="cd01392">
    <property type="entry name" value="HTH_LacI"/>
    <property type="match status" value="1"/>
</dbReference>
<dbReference type="InterPro" id="IPR000843">
    <property type="entry name" value="HTH_LacI"/>
</dbReference>
<dbReference type="PRINTS" id="PR00036">
    <property type="entry name" value="HTHLACI"/>
</dbReference>
<gene>
    <name evidence="5" type="ORF">EDD60_12449</name>
</gene>